<dbReference type="SUPFAM" id="SSF48371">
    <property type="entry name" value="ARM repeat"/>
    <property type="match status" value="1"/>
</dbReference>
<name>A0A1D2MZT1_ORCCI</name>
<dbReference type="PANTHER" id="PTHR21567:SF87">
    <property type="entry name" value="CRESCERIN-LIKE PROTEIN CHE-12"/>
    <property type="match status" value="1"/>
</dbReference>
<keyword evidence="4" id="KW-1185">Reference proteome</keyword>
<dbReference type="AlphaFoldDB" id="A0A1D2MZT1"/>
<feature type="compositionally biased region" description="Basic and acidic residues" evidence="1">
    <location>
        <begin position="168"/>
        <end position="185"/>
    </location>
</feature>
<evidence type="ECO:0000313" key="4">
    <source>
        <dbReference type="Proteomes" id="UP000094527"/>
    </source>
</evidence>
<feature type="compositionally biased region" description="Polar residues" evidence="1">
    <location>
        <begin position="555"/>
        <end position="567"/>
    </location>
</feature>
<dbReference type="Gene3D" id="1.25.10.10">
    <property type="entry name" value="Leucine-rich Repeat Variant"/>
    <property type="match status" value="1"/>
</dbReference>
<feature type="compositionally biased region" description="Low complexity" evidence="1">
    <location>
        <begin position="237"/>
        <end position="249"/>
    </location>
</feature>
<dbReference type="Proteomes" id="UP000094527">
    <property type="component" value="Unassembled WGS sequence"/>
</dbReference>
<feature type="compositionally biased region" description="Polar residues" evidence="1">
    <location>
        <begin position="257"/>
        <end position="275"/>
    </location>
</feature>
<dbReference type="OrthoDB" id="63891at2759"/>
<dbReference type="GO" id="GO:0005881">
    <property type="term" value="C:cytoplasmic microtubule"/>
    <property type="evidence" value="ECO:0007669"/>
    <property type="project" value="TreeGrafter"/>
</dbReference>
<dbReference type="Pfam" id="PF12348">
    <property type="entry name" value="CLASP_N"/>
    <property type="match status" value="1"/>
</dbReference>
<feature type="compositionally biased region" description="Gly residues" evidence="1">
    <location>
        <begin position="1"/>
        <end position="18"/>
    </location>
</feature>
<comment type="caution">
    <text evidence="3">The sequence shown here is derived from an EMBL/GenBank/DDBJ whole genome shotgun (WGS) entry which is preliminary data.</text>
</comment>
<reference evidence="3 4" key="1">
    <citation type="journal article" date="2016" name="Genome Biol. Evol.">
        <title>Gene Family Evolution Reflects Adaptation to Soil Environmental Stressors in the Genome of the Collembolan Orchesella cincta.</title>
        <authorList>
            <person name="Faddeeva-Vakhrusheva A."/>
            <person name="Derks M.F."/>
            <person name="Anvar S.Y."/>
            <person name="Agamennone V."/>
            <person name="Suring W."/>
            <person name="Smit S."/>
            <person name="van Straalen N.M."/>
            <person name="Roelofs D."/>
        </authorList>
    </citation>
    <scope>NUCLEOTIDE SEQUENCE [LARGE SCALE GENOMIC DNA]</scope>
    <source>
        <tissue evidence="3">Mixed pool</tissue>
    </source>
</reference>
<dbReference type="InterPro" id="IPR016024">
    <property type="entry name" value="ARM-type_fold"/>
</dbReference>
<sequence>MGGRSGTNGVQQHGGGIGNDMMVPPHHIPGTYDFSYVGPIDPMDGYSSAALNSSDPYDQPPPMRAPSRSKMIPLQPVNSLRQKYFDSQLGNKGGYSDDDAGINDGSESSASSDEEDDMHQLMKQESMMKAERRASQISNKSSQRGNKGKDNRKSGKASKSSKGSPKKSQKEGKSQQHDADEPDKVEQIVNRLQQEYQVYRVDRVELDQTGPSPEELAAAAKKKRGELDSAGSNSRDSGVSIGAGSVGSVHTPLGEPTVQQQPSVTPLPPENNSALEQPENLPIANNNSNPGGKKESSERTSKRKSSIKSNKKSSSKVVHHAIETDDGLSRNWKSTPDVSLIDDYDTRISQYRRLSTEQAGGGGILGHDINSSSYHASALGGGDNFMMLHRKPVLAGRRQSLGRPLEELENRQLSVIPQQQQPMRSSRVDYIHQLHHQPHNGYGGVHEQDHFHRVSSMLEMDKVPSRESSAGSGNTYLLHHDSALHHPLSPHMRSSKSTGNLLGVEDPYRPRGNPYLEMMDHPGSPGRRMLHSRLGSHHAMVDLGNSTDDMEFPMTPQSESSSNTLPKQSRHGMMGGRNPKIVPKKIYKGSFREVNGRSKANMSSINAEMFPLDLKPVTSPKHALPAALLQVQASDWETNVDGFRQLVRVARHHPEFIRSDLHNVNMNALRHVMNLRTQVCRSAILFFRELFMNLGKAMEHDSERIAEKLLDKAADTNKFIREDSGKALEALVLNVSPAKALTCLDLFGTRHRNPAVRSMTARMTNKFIDKLGPDRSLSEVPERLLPMLCRFLQEGSLDTRMSAKLAFSALMESPSFDAQLKRHVPADTLRHVQKAMKAITTKS</sequence>
<dbReference type="EMBL" id="LJIJ01000353">
    <property type="protein sequence ID" value="ODM98461.1"/>
    <property type="molecule type" value="Genomic_DNA"/>
</dbReference>
<feature type="compositionally biased region" description="Basic and acidic residues" evidence="1">
    <location>
        <begin position="118"/>
        <end position="134"/>
    </location>
</feature>
<feature type="region of interest" description="Disordered" evidence="1">
    <location>
        <begin position="203"/>
        <end position="322"/>
    </location>
</feature>
<feature type="region of interest" description="Disordered" evidence="1">
    <location>
        <begin position="1"/>
        <end position="185"/>
    </location>
</feature>
<feature type="compositionally biased region" description="Polar residues" evidence="1">
    <location>
        <begin position="135"/>
        <end position="145"/>
    </location>
</feature>
<feature type="domain" description="TOG" evidence="2">
    <location>
        <begin position="608"/>
        <end position="838"/>
    </location>
</feature>
<feature type="region of interest" description="Disordered" evidence="1">
    <location>
        <begin position="553"/>
        <end position="581"/>
    </location>
</feature>
<dbReference type="PANTHER" id="PTHR21567">
    <property type="entry name" value="CLASP"/>
    <property type="match status" value="1"/>
</dbReference>
<feature type="compositionally biased region" description="Basic residues" evidence="1">
    <location>
        <begin position="301"/>
        <end position="319"/>
    </location>
</feature>
<protein>
    <recommendedName>
        <fullName evidence="2">TOG domain-containing protein</fullName>
    </recommendedName>
</protein>
<gene>
    <name evidence="3" type="ORF">Ocin01_08221</name>
</gene>
<dbReference type="InterPro" id="IPR024395">
    <property type="entry name" value="CLASP_N_dom"/>
</dbReference>
<dbReference type="InterPro" id="IPR011989">
    <property type="entry name" value="ARM-like"/>
</dbReference>
<dbReference type="GO" id="GO:0000226">
    <property type="term" value="P:microtubule cytoskeleton organization"/>
    <property type="evidence" value="ECO:0007669"/>
    <property type="project" value="TreeGrafter"/>
</dbReference>
<accession>A0A1D2MZT1</accession>
<dbReference type="GO" id="GO:0008017">
    <property type="term" value="F:microtubule binding"/>
    <property type="evidence" value="ECO:0007669"/>
    <property type="project" value="TreeGrafter"/>
</dbReference>
<evidence type="ECO:0000313" key="3">
    <source>
        <dbReference type="EMBL" id="ODM98461.1"/>
    </source>
</evidence>
<evidence type="ECO:0000259" key="2">
    <source>
        <dbReference type="SMART" id="SM01349"/>
    </source>
</evidence>
<evidence type="ECO:0000256" key="1">
    <source>
        <dbReference type="SAM" id="MobiDB-lite"/>
    </source>
</evidence>
<dbReference type="GO" id="GO:0005929">
    <property type="term" value="C:cilium"/>
    <property type="evidence" value="ECO:0007669"/>
    <property type="project" value="TreeGrafter"/>
</dbReference>
<dbReference type="InterPro" id="IPR034085">
    <property type="entry name" value="TOG"/>
</dbReference>
<dbReference type="SMART" id="SM01349">
    <property type="entry name" value="TOG"/>
    <property type="match status" value="1"/>
</dbReference>
<organism evidence="3 4">
    <name type="scientific">Orchesella cincta</name>
    <name type="common">Springtail</name>
    <name type="synonym">Podura cincta</name>
    <dbReference type="NCBI Taxonomy" id="48709"/>
    <lineage>
        <taxon>Eukaryota</taxon>
        <taxon>Metazoa</taxon>
        <taxon>Ecdysozoa</taxon>
        <taxon>Arthropoda</taxon>
        <taxon>Hexapoda</taxon>
        <taxon>Collembola</taxon>
        <taxon>Entomobryomorpha</taxon>
        <taxon>Entomobryoidea</taxon>
        <taxon>Orchesellidae</taxon>
        <taxon>Orchesellinae</taxon>
        <taxon>Orchesella</taxon>
    </lineage>
</organism>
<proteinExistence type="predicted"/>